<organism evidence="1 2">
    <name type="scientific">Goodea atripinnis</name>
    <dbReference type="NCBI Taxonomy" id="208336"/>
    <lineage>
        <taxon>Eukaryota</taxon>
        <taxon>Metazoa</taxon>
        <taxon>Chordata</taxon>
        <taxon>Craniata</taxon>
        <taxon>Vertebrata</taxon>
        <taxon>Euteleostomi</taxon>
        <taxon>Actinopterygii</taxon>
        <taxon>Neopterygii</taxon>
        <taxon>Teleostei</taxon>
        <taxon>Neoteleostei</taxon>
        <taxon>Acanthomorphata</taxon>
        <taxon>Ovalentaria</taxon>
        <taxon>Atherinomorphae</taxon>
        <taxon>Cyprinodontiformes</taxon>
        <taxon>Goodeidae</taxon>
        <taxon>Goodea</taxon>
    </lineage>
</organism>
<dbReference type="EMBL" id="JAHRIO010043628">
    <property type="protein sequence ID" value="MEQ2173040.1"/>
    <property type="molecule type" value="Genomic_DNA"/>
</dbReference>
<dbReference type="Proteomes" id="UP001476798">
    <property type="component" value="Unassembled WGS sequence"/>
</dbReference>
<evidence type="ECO:0000313" key="2">
    <source>
        <dbReference type="Proteomes" id="UP001476798"/>
    </source>
</evidence>
<gene>
    <name evidence="1" type="ORF">GOODEAATRI_027632</name>
</gene>
<keyword evidence="2" id="KW-1185">Reference proteome</keyword>
<evidence type="ECO:0000313" key="1">
    <source>
        <dbReference type="EMBL" id="MEQ2173040.1"/>
    </source>
</evidence>
<proteinExistence type="predicted"/>
<reference evidence="1 2" key="1">
    <citation type="submission" date="2021-06" db="EMBL/GenBank/DDBJ databases">
        <authorList>
            <person name="Palmer J.M."/>
        </authorList>
    </citation>
    <scope>NUCLEOTIDE SEQUENCE [LARGE SCALE GENOMIC DNA]</scope>
    <source>
        <strain evidence="1 2">GA_2019</strain>
        <tissue evidence="1">Muscle</tissue>
    </source>
</reference>
<name>A0ABV0NP22_9TELE</name>
<protein>
    <submittedName>
        <fullName evidence="1">Uncharacterized protein</fullName>
    </submittedName>
</protein>
<accession>A0ABV0NP22</accession>
<sequence length="107" mass="12387">MIGWFCEHGQRFPHQEISYAIFLVSNLTDLDSPCISRTKTISFYLYNLFTSQKYTFALSSGDACLLLSNELNDLFSMHAATGFLCLQEDLKLLWMENECRHADRPHD</sequence>
<comment type="caution">
    <text evidence="1">The sequence shown here is derived from an EMBL/GenBank/DDBJ whole genome shotgun (WGS) entry which is preliminary data.</text>
</comment>